<feature type="transmembrane region" description="Helical" evidence="1">
    <location>
        <begin position="68"/>
        <end position="91"/>
    </location>
</feature>
<gene>
    <name evidence="2" type="ORF">Mal52_15870</name>
</gene>
<keyword evidence="1" id="KW-0472">Membrane</keyword>
<keyword evidence="3" id="KW-1185">Reference proteome</keyword>
<dbReference type="Proteomes" id="UP000319383">
    <property type="component" value="Chromosome"/>
</dbReference>
<dbReference type="AlphaFoldDB" id="A0A517ZL21"/>
<keyword evidence="1" id="KW-0812">Transmembrane</keyword>
<feature type="transmembrane region" description="Helical" evidence="1">
    <location>
        <begin position="223"/>
        <end position="242"/>
    </location>
</feature>
<sequence>MGKRLNRTRPAELHRTDPHCVERSAVDHNGTDLDVVHRTRWVALAILLSVCATACVAALFIVDIPVTWHVWAAYLLVIPAVGLLLLSMLFVVKGQGHVTRLPFWMGFCFIVGGIAFDVWATLLQSPDLALEGNMVISALLYTDHDPDFIYVYGLGLQSILCCIMILLWAGFLRHRHAWFADVMNDAPLTYAEFLKATTGGGKLSWRQYIVPGRMSDFLCVYHVLLWTLPPMLVYAAAFRWYAGLDWFEIVPGPYSILGVRMMIGMAAVIFTLFFVWLYREFYTRTANAHETVQ</sequence>
<organism evidence="2 3">
    <name type="scientific">Symmachiella dynata</name>
    <dbReference type="NCBI Taxonomy" id="2527995"/>
    <lineage>
        <taxon>Bacteria</taxon>
        <taxon>Pseudomonadati</taxon>
        <taxon>Planctomycetota</taxon>
        <taxon>Planctomycetia</taxon>
        <taxon>Planctomycetales</taxon>
        <taxon>Planctomycetaceae</taxon>
        <taxon>Symmachiella</taxon>
    </lineage>
</organism>
<evidence type="ECO:0000256" key="1">
    <source>
        <dbReference type="SAM" id="Phobius"/>
    </source>
</evidence>
<feature type="transmembrane region" description="Helical" evidence="1">
    <location>
        <begin position="41"/>
        <end position="62"/>
    </location>
</feature>
<dbReference type="EMBL" id="CP036276">
    <property type="protein sequence ID" value="QDU43115.1"/>
    <property type="molecule type" value="Genomic_DNA"/>
</dbReference>
<proteinExistence type="predicted"/>
<keyword evidence="1" id="KW-1133">Transmembrane helix</keyword>
<protein>
    <submittedName>
        <fullName evidence="2">Uncharacterized protein</fullName>
    </submittedName>
</protein>
<feature type="transmembrane region" description="Helical" evidence="1">
    <location>
        <begin position="149"/>
        <end position="169"/>
    </location>
</feature>
<name>A0A517ZL21_9PLAN</name>
<feature type="transmembrane region" description="Helical" evidence="1">
    <location>
        <begin position="254"/>
        <end position="278"/>
    </location>
</feature>
<evidence type="ECO:0000313" key="2">
    <source>
        <dbReference type="EMBL" id="QDU43115.1"/>
    </source>
</evidence>
<evidence type="ECO:0000313" key="3">
    <source>
        <dbReference type="Proteomes" id="UP000319383"/>
    </source>
</evidence>
<accession>A0A517ZL21</accession>
<reference evidence="2 3" key="1">
    <citation type="submission" date="2019-02" db="EMBL/GenBank/DDBJ databases">
        <title>Deep-cultivation of Planctomycetes and their phenomic and genomic characterization uncovers novel biology.</title>
        <authorList>
            <person name="Wiegand S."/>
            <person name="Jogler M."/>
            <person name="Boedeker C."/>
            <person name="Pinto D."/>
            <person name="Vollmers J."/>
            <person name="Rivas-Marin E."/>
            <person name="Kohn T."/>
            <person name="Peeters S.H."/>
            <person name="Heuer A."/>
            <person name="Rast P."/>
            <person name="Oberbeckmann S."/>
            <person name="Bunk B."/>
            <person name="Jeske O."/>
            <person name="Meyerdierks A."/>
            <person name="Storesund J.E."/>
            <person name="Kallscheuer N."/>
            <person name="Luecker S."/>
            <person name="Lage O.M."/>
            <person name="Pohl T."/>
            <person name="Merkel B.J."/>
            <person name="Hornburger P."/>
            <person name="Mueller R.-W."/>
            <person name="Bruemmer F."/>
            <person name="Labrenz M."/>
            <person name="Spormann A.M."/>
            <person name="Op den Camp H."/>
            <person name="Overmann J."/>
            <person name="Amann R."/>
            <person name="Jetten M.S.M."/>
            <person name="Mascher T."/>
            <person name="Medema M.H."/>
            <person name="Devos D.P."/>
            <person name="Kaster A.-K."/>
            <person name="Ovreas L."/>
            <person name="Rohde M."/>
            <person name="Galperin M.Y."/>
            <person name="Jogler C."/>
        </authorList>
    </citation>
    <scope>NUCLEOTIDE SEQUENCE [LARGE SCALE GENOMIC DNA]</scope>
    <source>
        <strain evidence="2 3">Mal52</strain>
    </source>
</reference>
<feature type="transmembrane region" description="Helical" evidence="1">
    <location>
        <begin position="103"/>
        <end position="122"/>
    </location>
</feature>
<dbReference type="KEGG" id="sdyn:Mal52_15870"/>